<dbReference type="AlphaFoldDB" id="A0A9Y3RRI5"/>
<feature type="region of interest" description="Disordered" evidence="1">
    <location>
        <begin position="50"/>
        <end position="84"/>
    </location>
</feature>
<feature type="compositionally biased region" description="Polar residues" evidence="1">
    <location>
        <begin position="226"/>
        <end position="242"/>
    </location>
</feature>
<keyword evidence="2" id="KW-0472">Membrane</keyword>
<dbReference type="GeneID" id="102211349"/>
<accession>A0A9Y3RRI5</accession>
<gene>
    <name evidence="5" type="primary">LOC102211349</name>
</gene>
<feature type="signal peptide" evidence="3">
    <location>
        <begin position="1"/>
        <end position="19"/>
    </location>
</feature>
<sequence length="266" mass="27817">MKSVRVFAVLLLASAHVFTQENESNQTSTTTKAPGPATVATITTNTTKAKAITAASPSPPTNTTTSPLDAPTDFPTRDTPKANTMLPTTAADAAAAATSTSAQNDSLTSELMNKTSIGTPTNVSQSEHSDVQSRAGQDETDPDQALGNIPPAPGQQNTTDSQSRSSRTSSPPTKRTPQENSPGSQAGQTEEKSADKKLWWLVLPAILAAAAIAIVLKFKSKKVHNPTETVDTGTENASFQRAENSKDGVMLLGVKSSGREENAEAR</sequence>
<evidence type="ECO:0000313" key="5">
    <source>
        <dbReference type="RefSeq" id="XP_005748085.1"/>
    </source>
</evidence>
<organism evidence="4 5">
    <name type="scientific">Pundamilia nyererei</name>
    <dbReference type="NCBI Taxonomy" id="303518"/>
    <lineage>
        <taxon>Eukaryota</taxon>
        <taxon>Metazoa</taxon>
        <taxon>Chordata</taxon>
        <taxon>Craniata</taxon>
        <taxon>Vertebrata</taxon>
        <taxon>Euteleostomi</taxon>
        <taxon>Actinopterygii</taxon>
        <taxon>Neopterygii</taxon>
        <taxon>Teleostei</taxon>
        <taxon>Neoteleostei</taxon>
        <taxon>Acanthomorphata</taxon>
        <taxon>Ovalentaria</taxon>
        <taxon>Cichlomorphae</taxon>
        <taxon>Cichliformes</taxon>
        <taxon>Cichlidae</taxon>
        <taxon>African cichlids</taxon>
        <taxon>Pseudocrenilabrinae</taxon>
        <taxon>Haplochromini</taxon>
        <taxon>Pundamilia</taxon>
    </lineage>
</organism>
<keyword evidence="2" id="KW-0812">Transmembrane</keyword>
<evidence type="ECO:0000256" key="1">
    <source>
        <dbReference type="SAM" id="MobiDB-lite"/>
    </source>
</evidence>
<feature type="transmembrane region" description="Helical" evidence="2">
    <location>
        <begin position="198"/>
        <end position="216"/>
    </location>
</feature>
<protein>
    <submittedName>
        <fullName evidence="5">Uncharacterized protein DDB_G0290587-like</fullName>
    </submittedName>
</protein>
<feature type="compositionally biased region" description="Polar residues" evidence="1">
    <location>
        <begin position="114"/>
        <end position="126"/>
    </location>
</feature>
<feature type="region of interest" description="Disordered" evidence="1">
    <location>
        <begin position="226"/>
        <end position="266"/>
    </location>
</feature>
<keyword evidence="3" id="KW-0732">Signal</keyword>
<dbReference type="Proteomes" id="UP000695023">
    <property type="component" value="Unplaced"/>
</dbReference>
<feature type="compositionally biased region" description="Basic and acidic residues" evidence="1">
    <location>
        <begin position="257"/>
        <end position="266"/>
    </location>
</feature>
<feature type="compositionally biased region" description="Low complexity" evidence="1">
    <location>
        <begin position="155"/>
        <end position="175"/>
    </location>
</feature>
<evidence type="ECO:0000256" key="3">
    <source>
        <dbReference type="SAM" id="SignalP"/>
    </source>
</evidence>
<keyword evidence="4" id="KW-1185">Reference proteome</keyword>
<keyword evidence="2" id="KW-1133">Transmembrane helix</keyword>
<name>A0A9Y3RRI5_9CICH</name>
<dbReference type="RefSeq" id="XP_005748085.1">
    <property type="nucleotide sequence ID" value="XM_005748028.1"/>
</dbReference>
<proteinExistence type="predicted"/>
<feature type="region of interest" description="Disordered" evidence="1">
    <location>
        <begin position="114"/>
        <end position="192"/>
    </location>
</feature>
<feature type="chain" id="PRO_5041308378" evidence="3">
    <location>
        <begin position="20"/>
        <end position="266"/>
    </location>
</feature>
<feature type="compositionally biased region" description="Polar residues" evidence="1">
    <location>
        <begin position="179"/>
        <end position="188"/>
    </location>
</feature>
<evidence type="ECO:0000313" key="4">
    <source>
        <dbReference type="Proteomes" id="UP000695023"/>
    </source>
</evidence>
<reference evidence="5" key="1">
    <citation type="submission" date="2025-08" db="UniProtKB">
        <authorList>
            <consortium name="RefSeq"/>
        </authorList>
    </citation>
    <scope>IDENTIFICATION</scope>
</reference>
<evidence type="ECO:0000256" key="2">
    <source>
        <dbReference type="SAM" id="Phobius"/>
    </source>
</evidence>
<feature type="compositionally biased region" description="Low complexity" evidence="1">
    <location>
        <begin position="50"/>
        <end position="67"/>
    </location>
</feature>